<dbReference type="eggNOG" id="ENOG5030187">
    <property type="taxonomic scope" value="Bacteria"/>
</dbReference>
<protein>
    <recommendedName>
        <fullName evidence="1">DUF2399 domain-containing protein</fullName>
    </recommendedName>
</protein>
<dbReference type="Pfam" id="PF09664">
    <property type="entry name" value="DUF2399"/>
    <property type="match status" value="1"/>
</dbReference>
<evidence type="ECO:0000259" key="1">
    <source>
        <dbReference type="Pfam" id="PF09664"/>
    </source>
</evidence>
<name>A0A0R1XBE8_9LACO</name>
<organism evidence="2 3">
    <name type="scientific">Schleiferilactobacillus harbinensis DSM 16991</name>
    <dbReference type="NCBI Taxonomy" id="1122147"/>
    <lineage>
        <taxon>Bacteria</taxon>
        <taxon>Bacillati</taxon>
        <taxon>Bacillota</taxon>
        <taxon>Bacilli</taxon>
        <taxon>Lactobacillales</taxon>
        <taxon>Lactobacillaceae</taxon>
        <taxon>Schleiferilactobacillus</taxon>
    </lineage>
</organism>
<dbReference type="OrthoDB" id="2312721at2"/>
<evidence type="ECO:0000313" key="3">
    <source>
        <dbReference type="Proteomes" id="UP000050949"/>
    </source>
</evidence>
<reference evidence="2 3" key="1">
    <citation type="journal article" date="2015" name="Genome Announc.">
        <title>Expanding the biotechnology potential of lactobacilli through comparative genomics of 213 strains and associated genera.</title>
        <authorList>
            <person name="Sun Z."/>
            <person name="Harris H.M."/>
            <person name="McCann A."/>
            <person name="Guo C."/>
            <person name="Argimon S."/>
            <person name="Zhang W."/>
            <person name="Yang X."/>
            <person name="Jeffery I.B."/>
            <person name="Cooney J.C."/>
            <person name="Kagawa T.F."/>
            <person name="Liu W."/>
            <person name="Song Y."/>
            <person name="Salvetti E."/>
            <person name="Wrobel A."/>
            <person name="Rasinkangas P."/>
            <person name="Parkhill J."/>
            <person name="Rea M.C."/>
            <person name="O'Sullivan O."/>
            <person name="Ritari J."/>
            <person name="Douillard F.P."/>
            <person name="Paul Ross R."/>
            <person name="Yang R."/>
            <person name="Briner A.E."/>
            <person name="Felis G.E."/>
            <person name="de Vos W.M."/>
            <person name="Barrangou R."/>
            <person name="Klaenhammer T.R."/>
            <person name="Caufield P.W."/>
            <person name="Cui Y."/>
            <person name="Zhang H."/>
            <person name="O'Toole P.W."/>
        </authorList>
    </citation>
    <scope>NUCLEOTIDE SEQUENCE [LARGE SCALE GENOMIC DNA]</scope>
    <source>
        <strain evidence="2 3">DSM 16991</strain>
    </source>
</reference>
<gene>
    <name evidence="2" type="ORF">FC91_GL002744</name>
</gene>
<dbReference type="PATRIC" id="fig|1122147.4.peg.2827"/>
<dbReference type="InterPro" id="IPR024465">
    <property type="entry name" value="DUF2399"/>
</dbReference>
<proteinExistence type="predicted"/>
<dbReference type="RefSeq" id="WP_027829123.1">
    <property type="nucleotide sequence ID" value="NZ_AUEH01000041.1"/>
</dbReference>
<comment type="caution">
    <text evidence="2">The sequence shown here is derived from an EMBL/GenBank/DDBJ whole genome shotgun (WGS) entry which is preliminary data.</text>
</comment>
<feature type="domain" description="DUF2399" evidence="1">
    <location>
        <begin position="106"/>
        <end position="197"/>
    </location>
</feature>
<dbReference type="Proteomes" id="UP000050949">
    <property type="component" value="Unassembled WGS sequence"/>
</dbReference>
<sequence length="268" mass="30127">MSRYQEAYTRVTGRPAPAAAATLDTLFDQIAAGKTLPPKAQQAVALGLTAHSLNDAKENPGLFDYYRWVLTHCFAAKQINELTAKLIGMAFTSANIFQTDLPQPITLNPWQIQAMLAFPLAAAKAVVIENNGVFALLHQHHPDWPLIVQSGNDFNPAYVQLLQRLEKRGVRFAYIGDLDSRGIQMADHFYTQLQQTPIETVTALQPPVVVARWVTLYGKPDTHRTRSLTIQHPIYQQELATIHLQGKFVEQEQLIDDYERMIPAWLAN</sequence>
<evidence type="ECO:0000313" key="2">
    <source>
        <dbReference type="EMBL" id="KRM27185.1"/>
    </source>
</evidence>
<dbReference type="EMBL" id="AZFW01000054">
    <property type="protein sequence ID" value="KRM27185.1"/>
    <property type="molecule type" value="Genomic_DNA"/>
</dbReference>
<accession>A0A0R1XBE8</accession>
<dbReference type="AlphaFoldDB" id="A0A0R1XBE8"/>